<dbReference type="Pfam" id="PF00059">
    <property type="entry name" value="Lectin_C"/>
    <property type="match status" value="1"/>
</dbReference>
<evidence type="ECO:0000313" key="4">
    <source>
        <dbReference type="EMBL" id="CAL4063681.1"/>
    </source>
</evidence>
<dbReference type="Gene3D" id="3.10.100.10">
    <property type="entry name" value="Mannose-Binding Protein A, subunit A"/>
    <property type="match status" value="1"/>
</dbReference>
<dbReference type="SMART" id="SM00034">
    <property type="entry name" value="CLECT"/>
    <property type="match status" value="1"/>
</dbReference>
<reference evidence="4 5" key="1">
    <citation type="submission" date="2024-05" db="EMBL/GenBank/DDBJ databases">
        <authorList>
            <person name="Wallberg A."/>
        </authorList>
    </citation>
    <scope>NUCLEOTIDE SEQUENCE [LARGE SCALE GENOMIC DNA]</scope>
</reference>
<dbReference type="Proteomes" id="UP001497623">
    <property type="component" value="Unassembled WGS sequence"/>
</dbReference>
<dbReference type="InterPro" id="IPR013783">
    <property type="entry name" value="Ig-like_fold"/>
</dbReference>
<dbReference type="SUPFAM" id="SSF48726">
    <property type="entry name" value="Immunoglobulin"/>
    <property type="match status" value="1"/>
</dbReference>
<dbReference type="SMART" id="SM00408">
    <property type="entry name" value="IGc2"/>
    <property type="match status" value="1"/>
</dbReference>
<evidence type="ECO:0008006" key="6">
    <source>
        <dbReference type="Google" id="ProtNLM"/>
    </source>
</evidence>
<dbReference type="InterPro" id="IPR050111">
    <property type="entry name" value="C-type_lectin/snaclec_domain"/>
</dbReference>
<dbReference type="EMBL" id="CAXKWB010001221">
    <property type="protein sequence ID" value="CAL4063681.1"/>
    <property type="molecule type" value="Genomic_DNA"/>
</dbReference>
<dbReference type="SMART" id="SM00409">
    <property type="entry name" value="IG"/>
    <property type="match status" value="1"/>
</dbReference>
<evidence type="ECO:0000259" key="3">
    <source>
        <dbReference type="PROSITE" id="PS50835"/>
    </source>
</evidence>
<dbReference type="InterPro" id="IPR003598">
    <property type="entry name" value="Ig_sub2"/>
</dbReference>
<feature type="domain" description="Ig-like" evidence="3">
    <location>
        <begin position="113"/>
        <end position="217"/>
    </location>
</feature>
<feature type="signal peptide" evidence="1">
    <location>
        <begin position="1"/>
        <end position="22"/>
    </location>
</feature>
<evidence type="ECO:0000256" key="1">
    <source>
        <dbReference type="SAM" id="SignalP"/>
    </source>
</evidence>
<keyword evidence="5" id="KW-1185">Reference proteome</keyword>
<dbReference type="Pfam" id="PF13927">
    <property type="entry name" value="Ig_3"/>
    <property type="match status" value="1"/>
</dbReference>
<dbReference type="SUPFAM" id="SSF56436">
    <property type="entry name" value="C-type lectin-like"/>
    <property type="match status" value="1"/>
</dbReference>
<dbReference type="CDD" id="cd00037">
    <property type="entry name" value="CLECT"/>
    <property type="match status" value="1"/>
</dbReference>
<sequence>MNHLIFILNAIFIFIMISPTQGLDLNDEIINTLLMNQQEIKKIIRKRFKNIEDETSSLRIDLMDIKSSIQILSEKVDQISENYNIDDIELVSIETQNPQVPEASNLVMLSHIPEIKIWDNNYNDNVEEIQNKMFNGGETINLHCKVHNIQNDLGNVIKWFKNDELMDNNHSSTVNHKIRVSHSSNEIQSFLQLINASLEDSGSYYCVANDIISLKVDIIVIDTIAEVKKIRDEIFGISILMRNINHTVTNGQQQLLEMIDMFNDVKNASSNFNSESVSKSGHTSFIHEKDTEIYSMTNYTQLLGRNEVIKSTSEMLEEEVNSQIFTGFSDTTVPPIKSTTDIIDSRQIQIQELIINQTNLRSILNIYSRKIDEINRKLIEEKKHHCNHPFVWLDEAQICLYFSISTMRWDAARLACKSLDSRSDLAIIHYPMLLRSYMMSSKQFNYFYFIGATDRGSPGLYHWINNSPVTSGFDSNEPDNNVPGNNCLWIYKYGYIGDVGHDLGCDIDHYRFICQK</sequence>
<dbReference type="InterPro" id="IPR007110">
    <property type="entry name" value="Ig-like_dom"/>
</dbReference>
<accession>A0AAV2PTR1</accession>
<dbReference type="InterPro" id="IPR016186">
    <property type="entry name" value="C-type_lectin-like/link_sf"/>
</dbReference>
<dbReference type="PROSITE" id="PS50835">
    <property type="entry name" value="IG_LIKE"/>
    <property type="match status" value="1"/>
</dbReference>
<comment type="caution">
    <text evidence="4">The sequence shown here is derived from an EMBL/GenBank/DDBJ whole genome shotgun (WGS) entry which is preliminary data.</text>
</comment>
<protein>
    <recommendedName>
        <fullName evidence="6">C-type lectin domain-containing protein</fullName>
    </recommendedName>
</protein>
<evidence type="ECO:0000259" key="2">
    <source>
        <dbReference type="PROSITE" id="PS50041"/>
    </source>
</evidence>
<dbReference type="PANTHER" id="PTHR22803">
    <property type="entry name" value="MANNOSE, PHOSPHOLIPASE, LECTIN RECEPTOR RELATED"/>
    <property type="match status" value="1"/>
</dbReference>
<dbReference type="InterPro" id="IPR001304">
    <property type="entry name" value="C-type_lectin-like"/>
</dbReference>
<feature type="chain" id="PRO_5043416156" description="C-type lectin domain-containing protein" evidence="1">
    <location>
        <begin position="23"/>
        <end position="516"/>
    </location>
</feature>
<dbReference type="InterPro" id="IPR036179">
    <property type="entry name" value="Ig-like_dom_sf"/>
</dbReference>
<dbReference type="InterPro" id="IPR016187">
    <property type="entry name" value="CTDL_fold"/>
</dbReference>
<feature type="domain" description="C-type lectin" evidence="2">
    <location>
        <begin position="399"/>
        <end position="506"/>
    </location>
</feature>
<gene>
    <name evidence="4" type="ORF">MNOR_LOCUS3536</name>
</gene>
<dbReference type="InterPro" id="IPR003599">
    <property type="entry name" value="Ig_sub"/>
</dbReference>
<keyword evidence="1" id="KW-0732">Signal</keyword>
<dbReference type="AlphaFoldDB" id="A0AAV2PTR1"/>
<evidence type="ECO:0000313" key="5">
    <source>
        <dbReference type="Proteomes" id="UP001497623"/>
    </source>
</evidence>
<dbReference type="PROSITE" id="PS50041">
    <property type="entry name" value="C_TYPE_LECTIN_2"/>
    <property type="match status" value="1"/>
</dbReference>
<dbReference type="Gene3D" id="2.60.40.10">
    <property type="entry name" value="Immunoglobulins"/>
    <property type="match status" value="1"/>
</dbReference>
<proteinExistence type="predicted"/>
<organism evidence="4 5">
    <name type="scientific">Meganyctiphanes norvegica</name>
    <name type="common">Northern krill</name>
    <name type="synonym">Thysanopoda norvegica</name>
    <dbReference type="NCBI Taxonomy" id="48144"/>
    <lineage>
        <taxon>Eukaryota</taxon>
        <taxon>Metazoa</taxon>
        <taxon>Ecdysozoa</taxon>
        <taxon>Arthropoda</taxon>
        <taxon>Crustacea</taxon>
        <taxon>Multicrustacea</taxon>
        <taxon>Malacostraca</taxon>
        <taxon>Eumalacostraca</taxon>
        <taxon>Eucarida</taxon>
        <taxon>Euphausiacea</taxon>
        <taxon>Euphausiidae</taxon>
        <taxon>Meganyctiphanes</taxon>
    </lineage>
</organism>
<name>A0AAV2PTR1_MEGNR</name>